<reference evidence="1 2" key="1">
    <citation type="submission" date="2018-03" db="EMBL/GenBank/DDBJ databases">
        <authorList>
            <person name="Guldener U."/>
        </authorList>
    </citation>
    <scope>NUCLEOTIDE SEQUENCE [LARGE SCALE GENOMIC DNA]</scope>
    <source>
        <strain evidence="1 2">DAOM196992</strain>
    </source>
</reference>
<organism evidence="1 2">
    <name type="scientific">Pseudozyma flocculosa</name>
    <dbReference type="NCBI Taxonomy" id="84751"/>
    <lineage>
        <taxon>Eukaryota</taxon>
        <taxon>Fungi</taxon>
        <taxon>Dikarya</taxon>
        <taxon>Basidiomycota</taxon>
        <taxon>Ustilaginomycotina</taxon>
        <taxon>Ustilaginomycetes</taxon>
        <taxon>Ustilaginales</taxon>
        <taxon>Ustilaginaceae</taxon>
        <taxon>Pseudozyma</taxon>
    </lineage>
</organism>
<dbReference type="AlphaFoldDB" id="A0A5C3EVU6"/>
<name>A0A5C3EVU6_9BASI</name>
<dbReference type="EMBL" id="OOIP01000003">
    <property type="protein sequence ID" value="SPO35970.1"/>
    <property type="molecule type" value="Genomic_DNA"/>
</dbReference>
<evidence type="ECO:0000313" key="2">
    <source>
        <dbReference type="Proteomes" id="UP000323386"/>
    </source>
</evidence>
<protein>
    <submittedName>
        <fullName evidence="1">Uncharacterized protein</fullName>
    </submittedName>
</protein>
<sequence>MDLLERISLEQAEGSEPPLEHSTLPKTIYSGPTTKFGQEWLRVRDRISAFVSEYMEPFLSAHPSLHIRCNRDCFPVFFFNEAANTIKIFKFLFEKALHAKEVCDQPSRNAANPKPSNKAGYKHYSCFTMAALLLEQAALFAALDCNPFDSQHWFNAFSTSLMAKDRALVKILEVQDLLTNMTQLVKHQCNIQQVSR</sequence>
<evidence type="ECO:0000313" key="1">
    <source>
        <dbReference type="EMBL" id="SPO35970.1"/>
    </source>
</evidence>
<accession>A0A5C3EVU6</accession>
<proteinExistence type="predicted"/>
<dbReference type="Proteomes" id="UP000323386">
    <property type="component" value="Unassembled WGS sequence"/>
</dbReference>
<gene>
    <name evidence="1" type="ORF">PSFLO_01441</name>
</gene>
<keyword evidence="2" id="KW-1185">Reference proteome</keyword>